<keyword evidence="1 7" id="KW-0645">Protease</keyword>
<evidence type="ECO:0000256" key="6">
    <source>
        <dbReference type="ARBA" id="ARBA00023211"/>
    </source>
</evidence>
<dbReference type="EC" id="3.4.13.9" evidence="7"/>
<dbReference type="PANTHER" id="PTHR43226">
    <property type="entry name" value="XAA-PRO AMINOPEPTIDASE 3"/>
    <property type="match status" value="1"/>
</dbReference>
<protein>
    <recommendedName>
        <fullName evidence="7">Xaa-Pro dipeptidase</fullName>
        <shortName evidence="7">X-Pro dipeptidase</shortName>
        <ecNumber evidence="7">3.4.13.9</ecNumber>
    </recommendedName>
    <alternativeName>
        <fullName evidence="7">Imidodipeptidase</fullName>
    </alternativeName>
    <alternativeName>
        <fullName evidence="7">Proline dipeptidase</fullName>
        <shortName evidence="7">Prolidase</shortName>
    </alternativeName>
</protein>
<name>A0ABS8GD27_9ALTE</name>
<organism evidence="10 11">
    <name type="scientific">Fluctibacter halophilus</name>
    <dbReference type="NCBI Taxonomy" id="226011"/>
    <lineage>
        <taxon>Bacteria</taxon>
        <taxon>Pseudomonadati</taxon>
        <taxon>Pseudomonadota</taxon>
        <taxon>Gammaproteobacteria</taxon>
        <taxon>Alteromonadales</taxon>
        <taxon>Alteromonadaceae</taxon>
        <taxon>Fluctibacter</taxon>
    </lineage>
</organism>
<dbReference type="InterPro" id="IPR029149">
    <property type="entry name" value="Creatin/AminoP/Spt16_N"/>
</dbReference>
<comment type="similarity">
    <text evidence="7">Belongs to the peptidase M24B family. Bacterial-type prolidase subfamily.</text>
</comment>
<evidence type="ECO:0000256" key="2">
    <source>
        <dbReference type="ARBA" id="ARBA00022723"/>
    </source>
</evidence>
<dbReference type="NCBIfam" id="NF010133">
    <property type="entry name" value="PRK13607.1"/>
    <property type="match status" value="1"/>
</dbReference>
<proteinExistence type="inferred from homology"/>
<feature type="binding site" evidence="7">
    <location>
        <position position="380"/>
    </location>
    <ligand>
        <name>Mn(2+)</name>
        <dbReference type="ChEBI" id="CHEBI:29035"/>
        <label>1</label>
    </ligand>
</feature>
<evidence type="ECO:0000256" key="5">
    <source>
        <dbReference type="ARBA" id="ARBA00023049"/>
    </source>
</evidence>
<feature type="binding site" evidence="7">
    <location>
        <position position="419"/>
    </location>
    <ligand>
        <name>Mn(2+)</name>
        <dbReference type="ChEBI" id="CHEBI:29035"/>
        <label>2</label>
    </ligand>
</feature>
<keyword evidence="6 7" id="KW-0464">Manganese</keyword>
<feature type="domain" description="Xaa-Pro dipeptidase N-terminal" evidence="9">
    <location>
        <begin position="7"/>
        <end position="155"/>
    </location>
</feature>
<feature type="binding site" evidence="7">
    <location>
        <position position="255"/>
    </location>
    <ligand>
        <name>Mn(2+)</name>
        <dbReference type="ChEBI" id="CHEBI:29035"/>
        <label>2</label>
    </ligand>
</feature>
<dbReference type="PANTHER" id="PTHR43226:SF8">
    <property type="entry name" value="XAA-PRO DIPEPTIDASE"/>
    <property type="match status" value="1"/>
</dbReference>
<dbReference type="InterPro" id="IPR048819">
    <property type="entry name" value="PepQ_N"/>
</dbReference>
<feature type="binding site" evidence="7">
    <location>
        <position position="335"/>
    </location>
    <ligand>
        <name>Mn(2+)</name>
        <dbReference type="ChEBI" id="CHEBI:29035"/>
        <label>1</label>
    </ligand>
</feature>
<dbReference type="InterPro" id="IPR000994">
    <property type="entry name" value="Pept_M24"/>
</dbReference>
<dbReference type="PROSITE" id="PS00491">
    <property type="entry name" value="PROLINE_PEPTIDASE"/>
    <property type="match status" value="1"/>
</dbReference>
<keyword evidence="11" id="KW-1185">Reference proteome</keyword>
<dbReference type="Gene3D" id="3.90.230.10">
    <property type="entry name" value="Creatinase/methionine aminopeptidase superfamily"/>
    <property type="match status" value="1"/>
</dbReference>
<dbReference type="InterPro" id="IPR036005">
    <property type="entry name" value="Creatinase/aminopeptidase-like"/>
</dbReference>
<dbReference type="Pfam" id="PF21216">
    <property type="entry name" value="PepQ_N"/>
    <property type="match status" value="1"/>
</dbReference>
<comment type="caution">
    <text evidence="10">The sequence shown here is derived from an EMBL/GenBank/DDBJ whole genome shotgun (WGS) entry which is preliminary data.</text>
</comment>
<keyword evidence="4 7" id="KW-0224">Dipeptidase</keyword>
<sequence length="439" mass="49641">MQTLSALYPAHLDTLQARTRQALEREGIDGLVIHSGQAKRLFLDDNDYPFKVNPHFKAWLPVIDNPNCWLIVNGVDKPTLIFYRPKDFWHKVPPEPSAFWAEHFNIVLLAQADAVEKHLPYDKARYAYIGEYLEVARALGFDLVNPDRVLHYLHYHRAYKTDYELACMREANRLAVAGHRAAAEAFEQGLSEFDINLAYARATRLNNNEVPYGSIVALNENAAILHYMQHEAVAPQTSRSFLIDAGAQFHGYAADITRTYCRDEHPFADLIQSMHGVTLSLIEQLKPGVDYGDIHVDAHRQIANLLSEYGIVNLSGEDTLAEGIVKTFFPHGIGHFLGLQVHDVAGHVADDRGTPKPPPADHPFLRTTRQVEAGQVFTIEPGLYFIDSLLADLKGTEQSRFINWDVIDSFRPYGGIRIEDNIVVHRDRNENMTRDLGLN</sequence>
<dbReference type="InterPro" id="IPR022846">
    <property type="entry name" value="X_Pro_dipept"/>
</dbReference>
<keyword evidence="3 7" id="KW-0378">Hydrolase</keyword>
<reference evidence="10 11" key="1">
    <citation type="submission" date="2021-10" db="EMBL/GenBank/DDBJ databases">
        <title>Draft genome of Aestuariibacter halophilus JC2043.</title>
        <authorList>
            <person name="Emsley S.A."/>
            <person name="Pfannmuller K.M."/>
            <person name="Ushijima B."/>
            <person name="Saw J.H."/>
            <person name="Videau P."/>
        </authorList>
    </citation>
    <scope>NUCLEOTIDE SEQUENCE [LARGE SCALE GENOMIC DNA]</scope>
    <source>
        <strain evidence="10 11">JC2043</strain>
    </source>
</reference>
<gene>
    <name evidence="7 10" type="primary">pepQ</name>
    <name evidence="10" type="ORF">LJ739_17260</name>
</gene>
<evidence type="ECO:0000313" key="11">
    <source>
        <dbReference type="Proteomes" id="UP001520878"/>
    </source>
</evidence>
<dbReference type="EMBL" id="JAJEWP010000006">
    <property type="protein sequence ID" value="MCC2618006.1"/>
    <property type="molecule type" value="Genomic_DNA"/>
</dbReference>
<feature type="binding site" evidence="7">
    <location>
        <position position="255"/>
    </location>
    <ligand>
        <name>Mn(2+)</name>
        <dbReference type="ChEBI" id="CHEBI:29035"/>
        <label>1</label>
    </ligand>
</feature>
<evidence type="ECO:0000256" key="7">
    <source>
        <dbReference type="HAMAP-Rule" id="MF_01279"/>
    </source>
</evidence>
<comment type="function">
    <text evidence="7">Splits dipeptides with a prolyl residue in the C-terminal position.</text>
</comment>
<evidence type="ECO:0000259" key="8">
    <source>
        <dbReference type="Pfam" id="PF00557"/>
    </source>
</evidence>
<dbReference type="Pfam" id="PF00557">
    <property type="entry name" value="Peptidase_M24"/>
    <property type="match status" value="1"/>
</dbReference>
<evidence type="ECO:0000256" key="3">
    <source>
        <dbReference type="ARBA" id="ARBA00022801"/>
    </source>
</evidence>
<comment type="cofactor">
    <cofactor evidence="7">
        <name>Mn(2+)</name>
        <dbReference type="ChEBI" id="CHEBI:29035"/>
    </cofactor>
    <text evidence="7">Binds 2 manganese ions per subunit.</text>
</comment>
<keyword evidence="5 7" id="KW-0482">Metalloprotease</keyword>
<dbReference type="HAMAP" id="MF_01279">
    <property type="entry name" value="X_Pro_dipeptid"/>
    <property type="match status" value="1"/>
</dbReference>
<dbReference type="RefSeq" id="WP_229162463.1">
    <property type="nucleotide sequence ID" value="NZ_JAJEWP010000006.1"/>
</dbReference>
<feature type="binding site" evidence="7">
    <location>
        <position position="419"/>
    </location>
    <ligand>
        <name>Mn(2+)</name>
        <dbReference type="ChEBI" id="CHEBI:29035"/>
        <label>1</label>
    </ligand>
</feature>
<dbReference type="GO" id="GO:0102009">
    <property type="term" value="F:proline dipeptidase activity"/>
    <property type="evidence" value="ECO:0007669"/>
    <property type="project" value="UniProtKB-EC"/>
</dbReference>
<evidence type="ECO:0000313" key="10">
    <source>
        <dbReference type="EMBL" id="MCC2618006.1"/>
    </source>
</evidence>
<dbReference type="Gene3D" id="3.40.350.10">
    <property type="entry name" value="Creatinase/prolidase N-terminal domain"/>
    <property type="match status" value="1"/>
</dbReference>
<dbReference type="SUPFAM" id="SSF55920">
    <property type="entry name" value="Creatinase/aminopeptidase"/>
    <property type="match status" value="1"/>
</dbReference>
<feature type="binding site" evidence="7">
    <location>
        <position position="244"/>
    </location>
    <ligand>
        <name>Mn(2+)</name>
        <dbReference type="ChEBI" id="CHEBI:29035"/>
        <label>2</label>
    </ligand>
</feature>
<dbReference type="InterPro" id="IPR052433">
    <property type="entry name" value="X-Pro_dipept-like"/>
</dbReference>
<feature type="domain" description="Peptidase M24" evidence="8">
    <location>
        <begin position="166"/>
        <end position="425"/>
    </location>
</feature>
<evidence type="ECO:0000256" key="4">
    <source>
        <dbReference type="ARBA" id="ARBA00022997"/>
    </source>
</evidence>
<evidence type="ECO:0000259" key="9">
    <source>
        <dbReference type="Pfam" id="PF21216"/>
    </source>
</evidence>
<keyword evidence="2 7" id="KW-0479">Metal-binding</keyword>
<accession>A0ABS8GD27</accession>
<dbReference type="Proteomes" id="UP001520878">
    <property type="component" value="Unassembled WGS sequence"/>
</dbReference>
<dbReference type="InterPro" id="IPR001131">
    <property type="entry name" value="Peptidase_M24B_aminopep-P_CS"/>
</dbReference>
<evidence type="ECO:0000256" key="1">
    <source>
        <dbReference type="ARBA" id="ARBA00022670"/>
    </source>
</evidence>
<comment type="catalytic activity">
    <reaction evidence="7">
        <text>Xaa-L-Pro dipeptide + H2O = an L-alpha-amino acid + L-proline</text>
        <dbReference type="Rhea" id="RHEA:76407"/>
        <dbReference type="ChEBI" id="CHEBI:15377"/>
        <dbReference type="ChEBI" id="CHEBI:59869"/>
        <dbReference type="ChEBI" id="CHEBI:60039"/>
        <dbReference type="ChEBI" id="CHEBI:195196"/>
        <dbReference type="EC" id="3.4.13.9"/>
    </reaction>
</comment>